<gene>
    <name evidence="2" type="ORF">J2Z71_001042</name>
</gene>
<dbReference type="SUPFAM" id="SSF52540">
    <property type="entry name" value="P-loop containing nucleoside triphosphate hydrolases"/>
    <property type="match status" value="1"/>
</dbReference>
<keyword evidence="3" id="KW-1185">Reference proteome</keyword>
<protein>
    <submittedName>
        <fullName evidence="2">DNA repair ATPase RecN</fullName>
    </submittedName>
</protein>
<dbReference type="InterPro" id="IPR027417">
    <property type="entry name" value="P-loop_NTPase"/>
</dbReference>
<dbReference type="Gene3D" id="3.40.50.300">
    <property type="entry name" value="P-loop containing nucleotide triphosphate hydrolases"/>
    <property type="match status" value="1"/>
</dbReference>
<reference evidence="2 3" key="1">
    <citation type="submission" date="2021-03" db="EMBL/GenBank/DDBJ databases">
        <title>Genomic Encyclopedia of Type Strains, Phase IV (KMG-IV): sequencing the most valuable type-strain genomes for metagenomic binning, comparative biology and taxonomic classification.</title>
        <authorList>
            <person name="Goeker M."/>
        </authorList>
    </citation>
    <scope>NUCLEOTIDE SEQUENCE [LARGE SCALE GENOMIC DNA]</scope>
    <source>
        <strain evidence="2 3">DSM 27563</strain>
    </source>
</reference>
<name>A0ABS4KCJ1_9FIRM</name>
<sequence length="218" mass="25069">MNVKDLDIYINQLDKDINIEKGKKEVISKNLKEVSKEINNLVEEEELLSKVMILFQKTSEYGRLQAKTQIEELVTKCLQFIFESNIEFQIEITESRNIPQAEFYVVSHYSDGYSVKTKPEIARGGGVVDIISIALRLAFIQIHKPQIEGPILLDEPGKHVSDDYVFNLGEFLKQASKMFRRQIIMVTHNTYLSQICDKSHTINIKDGISFLEKVEEVS</sequence>
<organism evidence="2 3">
    <name type="scientific">Peptoniphilus stercorisuis</name>
    <dbReference type="NCBI Taxonomy" id="1436965"/>
    <lineage>
        <taxon>Bacteria</taxon>
        <taxon>Bacillati</taxon>
        <taxon>Bacillota</taxon>
        <taxon>Tissierellia</taxon>
        <taxon>Tissierellales</taxon>
        <taxon>Peptoniphilaceae</taxon>
        <taxon>Peptoniphilus</taxon>
    </lineage>
</organism>
<feature type="coiled-coil region" evidence="1">
    <location>
        <begin position="24"/>
        <end position="51"/>
    </location>
</feature>
<accession>A0ABS4KCJ1</accession>
<dbReference type="Proteomes" id="UP001519306">
    <property type="component" value="Unassembled WGS sequence"/>
</dbReference>
<evidence type="ECO:0000313" key="3">
    <source>
        <dbReference type="Proteomes" id="UP001519306"/>
    </source>
</evidence>
<keyword evidence="1" id="KW-0175">Coiled coil</keyword>
<dbReference type="RefSeq" id="WP_210060800.1">
    <property type="nucleotide sequence ID" value="NZ_JAGGLJ010000008.1"/>
</dbReference>
<proteinExistence type="predicted"/>
<evidence type="ECO:0000256" key="1">
    <source>
        <dbReference type="SAM" id="Coils"/>
    </source>
</evidence>
<comment type="caution">
    <text evidence="2">The sequence shown here is derived from an EMBL/GenBank/DDBJ whole genome shotgun (WGS) entry which is preliminary data.</text>
</comment>
<evidence type="ECO:0000313" key="2">
    <source>
        <dbReference type="EMBL" id="MBP2025509.1"/>
    </source>
</evidence>
<dbReference type="EMBL" id="JAGGLJ010000008">
    <property type="protein sequence ID" value="MBP2025509.1"/>
    <property type="molecule type" value="Genomic_DNA"/>
</dbReference>